<keyword evidence="1" id="KW-0808">Transferase</keyword>
<dbReference type="PANTHER" id="PTHR43435">
    <property type="entry name" value="RIBULOKINASE"/>
    <property type="match status" value="1"/>
</dbReference>
<dbReference type="Pfam" id="PF02782">
    <property type="entry name" value="FGGY_C"/>
    <property type="match status" value="1"/>
</dbReference>
<keyword evidence="2" id="KW-0418">Kinase</keyword>
<dbReference type="Proteomes" id="UP001445076">
    <property type="component" value="Unassembled WGS sequence"/>
</dbReference>
<sequence>VLKYVGGTVLLEMQTPKLLWLKKNMKNTWARAGHFIDLPDFLTLKATGQFSRSLCSLVCKWTYMSYGRTQGWDSGFFKTIGLEDLADDDSHKIGKTVMTPGTNCGKISATAALELGLSDSTFVATSIIDAHAGGLALVAAGAKTKQDLIGRLGLICGTSTCHMCVSVDPIFVPGVWGPYYSAMIPGCWLAEGGQSSTGGLVDHIIKTHPAANDCPDE</sequence>
<dbReference type="PANTHER" id="PTHR43435:SF4">
    <property type="entry name" value="FGGY CARBOHYDRATE KINASE DOMAIN-CONTAINING PROTEIN"/>
    <property type="match status" value="1"/>
</dbReference>
<dbReference type="GO" id="GO:0019150">
    <property type="term" value="F:D-ribulokinase activity"/>
    <property type="evidence" value="ECO:0007669"/>
    <property type="project" value="TreeGrafter"/>
</dbReference>
<evidence type="ECO:0000259" key="3">
    <source>
        <dbReference type="Pfam" id="PF02782"/>
    </source>
</evidence>
<accession>A0AAW0WAH0</accession>
<evidence type="ECO:0000256" key="2">
    <source>
        <dbReference type="ARBA" id="ARBA00022777"/>
    </source>
</evidence>
<reference evidence="4 5" key="1">
    <citation type="journal article" date="2024" name="BMC Genomics">
        <title>Genome assembly of redclaw crayfish (Cherax quadricarinatus) provides insights into its immune adaptation and hypoxia tolerance.</title>
        <authorList>
            <person name="Liu Z."/>
            <person name="Zheng J."/>
            <person name="Li H."/>
            <person name="Fang K."/>
            <person name="Wang S."/>
            <person name="He J."/>
            <person name="Zhou D."/>
            <person name="Weng S."/>
            <person name="Chi M."/>
            <person name="Gu Z."/>
            <person name="He J."/>
            <person name="Li F."/>
            <person name="Wang M."/>
        </authorList>
    </citation>
    <scope>NUCLEOTIDE SEQUENCE [LARGE SCALE GENOMIC DNA]</scope>
    <source>
        <strain evidence="4">ZL_2023a</strain>
    </source>
</reference>
<proteinExistence type="predicted"/>
<dbReference type="GO" id="GO:0005737">
    <property type="term" value="C:cytoplasm"/>
    <property type="evidence" value="ECO:0007669"/>
    <property type="project" value="TreeGrafter"/>
</dbReference>
<evidence type="ECO:0000256" key="1">
    <source>
        <dbReference type="ARBA" id="ARBA00022679"/>
    </source>
</evidence>
<dbReference type="Gene3D" id="3.30.420.40">
    <property type="match status" value="1"/>
</dbReference>
<comment type="caution">
    <text evidence="4">The sequence shown here is derived from an EMBL/GenBank/DDBJ whole genome shotgun (WGS) entry which is preliminary data.</text>
</comment>
<evidence type="ECO:0000313" key="4">
    <source>
        <dbReference type="EMBL" id="KAK8728051.1"/>
    </source>
</evidence>
<evidence type="ECO:0000313" key="5">
    <source>
        <dbReference type="Proteomes" id="UP001445076"/>
    </source>
</evidence>
<feature type="non-terminal residue" evidence="4">
    <location>
        <position position="1"/>
    </location>
</feature>
<feature type="domain" description="Carbohydrate kinase FGGY C-terminal" evidence="3">
    <location>
        <begin position="154"/>
        <end position="211"/>
    </location>
</feature>
<dbReference type="AlphaFoldDB" id="A0AAW0WAH0"/>
<dbReference type="InterPro" id="IPR018485">
    <property type="entry name" value="FGGY_C"/>
</dbReference>
<organism evidence="4 5">
    <name type="scientific">Cherax quadricarinatus</name>
    <name type="common">Australian red claw crayfish</name>
    <dbReference type="NCBI Taxonomy" id="27406"/>
    <lineage>
        <taxon>Eukaryota</taxon>
        <taxon>Metazoa</taxon>
        <taxon>Ecdysozoa</taxon>
        <taxon>Arthropoda</taxon>
        <taxon>Crustacea</taxon>
        <taxon>Multicrustacea</taxon>
        <taxon>Malacostraca</taxon>
        <taxon>Eumalacostraca</taxon>
        <taxon>Eucarida</taxon>
        <taxon>Decapoda</taxon>
        <taxon>Pleocyemata</taxon>
        <taxon>Astacidea</taxon>
        <taxon>Parastacoidea</taxon>
        <taxon>Parastacidae</taxon>
        <taxon>Cherax</taxon>
    </lineage>
</organism>
<keyword evidence="5" id="KW-1185">Reference proteome</keyword>
<dbReference type="GO" id="GO:0019321">
    <property type="term" value="P:pentose metabolic process"/>
    <property type="evidence" value="ECO:0007669"/>
    <property type="project" value="TreeGrafter"/>
</dbReference>
<dbReference type="EMBL" id="JARKIK010000073">
    <property type="protein sequence ID" value="KAK8728051.1"/>
    <property type="molecule type" value="Genomic_DNA"/>
</dbReference>
<dbReference type="SUPFAM" id="SSF53067">
    <property type="entry name" value="Actin-like ATPase domain"/>
    <property type="match status" value="2"/>
</dbReference>
<name>A0AAW0WAH0_CHEQU</name>
<protein>
    <recommendedName>
        <fullName evidence="3">Carbohydrate kinase FGGY C-terminal domain-containing protein</fullName>
    </recommendedName>
</protein>
<dbReference type="InterPro" id="IPR043129">
    <property type="entry name" value="ATPase_NBD"/>
</dbReference>
<gene>
    <name evidence="4" type="ORF">OTU49_009364</name>
</gene>